<name>A0A2W5A9T2_9SPHN</name>
<evidence type="ECO:0000256" key="1">
    <source>
        <dbReference type="SAM" id="MobiDB-lite"/>
    </source>
</evidence>
<dbReference type="AlphaFoldDB" id="A0A2W5A9T2"/>
<evidence type="ECO:0000313" key="2">
    <source>
        <dbReference type="EMBL" id="PZO91380.1"/>
    </source>
</evidence>
<evidence type="ECO:0000313" key="3">
    <source>
        <dbReference type="Proteomes" id="UP000249066"/>
    </source>
</evidence>
<feature type="region of interest" description="Disordered" evidence="1">
    <location>
        <begin position="40"/>
        <end position="84"/>
    </location>
</feature>
<evidence type="ECO:0008006" key="4">
    <source>
        <dbReference type="Google" id="ProtNLM"/>
    </source>
</evidence>
<dbReference type="EMBL" id="QFNN01000010">
    <property type="protein sequence ID" value="PZO91380.1"/>
    <property type="molecule type" value="Genomic_DNA"/>
</dbReference>
<accession>A0A2W5A9T2</accession>
<dbReference type="Proteomes" id="UP000249066">
    <property type="component" value="Unassembled WGS sequence"/>
</dbReference>
<comment type="caution">
    <text evidence="2">The sequence shown here is derived from an EMBL/GenBank/DDBJ whole genome shotgun (WGS) entry which is preliminary data.</text>
</comment>
<sequence>MVLPFFLRISARTSSVEVSTCDLATEMFMDPRLRGDAGGGWDGQAARYRESGMTKRSSGGPARTAAVRRPRDTQARPPRANEWTEDKRETFLATLATTLNVTASARAAAMSPASARMLKKRDAGFAGAWEEAMIAAYEELELALIRRATKGVSKPVWHQGKRVGRERVFSESMALQLMAQHRATVMELRARRGAGAARDEADAEIRARLILRVERMQENLAGRQALAGLQRQAGAAEESGDGSQPPVV</sequence>
<reference evidence="2 3" key="1">
    <citation type="submission" date="2017-08" db="EMBL/GenBank/DDBJ databases">
        <title>Infants hospitalized years apart are colonized by the same room-sourced microbial strains.</title>
        <authorList>
            <person name="Brooks B."/>
            <person name="Olm M.R."/>
            <person name="Firek B.A."/>
            <person name="Baker R."/>
            <person name="Thomas B.C."/>
            <person name="Morowitz M.J."/>
            <person name="Banfield J.F."/>
        </authorList>
    </citation>
    <scope>NUCLEOTIDE SEQUENCE [LARGE SCALE GENOMIC DNA]</scope>
    <source>
        <strain evidence="2">S2_018_000_R2_101</strain>
    </source>
</reference>
<proteinExistence type="predicted"/>
<organism evidence="2 3">
    <name type="scientific">Sphingomonas sanxanigenens</name>
    <dbReference type="NCBI Taxonomy" id="397260"/>
    <lineage>
        <taxon>Bacteria</taxon>
        <taxon>Pseudomonadati</taxon>
        <taxon>Pseudomonadota</taxon>
        <taxon>Alphaproteobacteria</taxon>
        <taxon>Sphingomonadales</taxon>
        <taxon>Sphingomonadaceae</taxon>
        <taxon>Sphingomonas</taxon>
    </lineage>
</organism>
<gene>
    <name evidence="2" type="ORF">DI623_03570</name>
</gene>
<protein>
    <recommendedName>
        <fullName evidence="4">Terminase small subunit</fullName>
    </recommendedName>
</protein>